<comment type="subcellular location">
    <subcellularLocation>
        <location evidence="5">Cytoplasm</location>
    </subcellularLocation>
</comment>
<dbReference type="EMBL" id="LVJZ01000003">
    <property type="protein sequence ID" value="ODB96510.1"/>
    <property type="molecule type" value="Genomic_DNA"/>
</dbReference>
<dbReference type="GO" id="GO:0009102">
    <property type="term" value="P:biotin biosynthetic process"/>
    <property type="evidence" value="ECO:0007669"/>
    <property type="project" value="UniProtKB-UniRule"/>
</dbReference>
<keyword evidence="8" id="KW-1185">Reference proteome</keyword>
<feature type="active site" evidence="5">
    <location>
        <position position="206"/>
    </location>
</feature>
<dbReference type="HAMAP" id="MF_01260">
    <property type="entry name" value="Carboxylester"/>
    <property type="match status" value="1"/>
</dbReference>
<dbReference type="RefSeq" id="WP_069004239.1">
    <property type="nucleotide sequence ID" value="NZ_LVJW01000003.1"/>
</dbReference>
<comment type="function">
    <text evidence="5">The physiological role of BioH is to remove the methyl group introduced by BioC when the pimeloyl moiety is complete. It allows to synthesize pimeloyl-ACP via the fatty acid synthetic pathway through the hydrolysis of the ester bonds of pimeloyl-ACP esters.</text>
</comment>
<comment type="pathway">
    <text evidence="5">Cofactor biosynthesis; biotin biosynthesis.</text>
</comment>
<dbReference type="PANTHER" id="PTHR43194">
    <property type="entry name" value="HYDROLASE ALPHA/BETA FOLD FAMILY"/>
    <property type="match status" value="1"/>
</dbReference>
<reference evidence="7 8" key="1">
    <citation type="submission" date="2016-03" db="EMBL/GenBank/DDBJ databases">
        <title>Chemosynthetic sulphur-oxidizing symbionts of marine invertebrate animals are capable of nitrogen fixation.</title>
        <authorList>
            <person name="Petersen J.M."/>
            <person name="Kemper A."/>
            <person name="Gruber-Vodicka H."/>
            <person name="Cardini U."/>
            <person name="Geest Mvander."/>
            <person name="Kleiner M."/>
            <person name="Bulgheresi S."/>
            <person name="Fussmann M."/>
            <person name="Herbold C."/>
            <person name="Seah B.K.B."/>
            <person name="Antony C.Paul."/>
            <person name="Liu D."/>
            <person name="Belitz A."/>
            <person name="Weber M."/>
        </authorList>
    </citation>
    <scope>NUCLEOTIDE SEQUENCE [LARGE SCALE GENOMIC DNA]</scope>
    <source>
        <strain evidence="7">G_D</strain>
    </source>
</reference>
<dbReference type="GO" id="GO:0090499">
    <property type="term" value="F:pimelyl-[acyl-carrier protein] methyl ester esterase activity"/>
    <property type="evidence" value="ECO:0007669"/>
    <property type="project" value="UniProtKB-EC"/>
</dbReference>
<evidence type="ECO:0000256" key="5">
    <source>
        <dbReference type="HAMAP-Rule" id="MF_01260"/>
    </source>
</evidence>
<protein>
    <recommendedName>
        <fullName evidence="5">Pimeloyl-[acyl-carrier protein] methyl ester esterase</fullName>
        <ecNumber evidence="5">3.1.1.85</ecNumber>
    </recommendedName>
    <alternativeName>
        <fullName evidence="5">Biotin synthesis protein BioH</fullName>
    </alternativeName>
    <alternativeName>
        <fullName evidence="5">Carboxylesterase BioH</fullName>
    </alternativeName>
</protein>
<dbReference type="Gene3D" id="3.40.50.1820">
    <property type="entry name" value="alpha/beta hydrolase"/>
    <property type="match status" value="1"/>
</dbReference>
<evidence type="ECO:0000256" key="3">
    <source>
        <dbReference type="ARBA" id="ARBA00022756"/>
    </source>
</evidence>
<comment type="similarity">
    <text evidence="5">Belongs to the AB hydrolase superfamily. Carboxylesterase BioH family.</text>
</comment>
<dbReference type="InterPro" id="IPR050228">
    <property type="entry name" value="Carboxylesterase_BioH"/>
</dbReference>
<feature type="binding site" evidence="5">
    <location>
        <begin position="80"/>
        <end position="81"/>
    </location>
    <ligand>
        <name>substrate</name>
    </ligand>
</feature>
<comment type="caution">
    <text evidence="7">The sequence shown here is derived from an EMBL/GenBank/DDBJ whole genome shotgun (WGS) entry which is preliminary data.</text>
</comment>
<evidence type="ECO:0000256" key="2">
    <source>
        <dbReference type="ARBA" id="ARBA00022490"/>
    </source>
</evidence>
<dbReference type="Proteomes" id="UP000094849">
    <property type="component" value="Unassembled WGS sequence"/>
</dbReference>
<accession>A0A1E2UP23</accession>
<evidence type="ECO:0000259" key="6">
    <source>
        <dbReference type="Pfam" id="PF00561"/>
    </source>
</evidence>
<evidence type="ECO:0000313" key="8">
    <source>
        <dbReference type="Proteomes" id="UP000094849"/>
    </source>
</evidence>
<keyword evidence="3 5" id="KW-0093">Biotin biosynthesis</keyword>
<dbReference type="InterPro" id="IPR000073">
    <property type="entry name" value="AB_hydrolase_1"/>
</dbReference>
<dbReference type="EC" id="3.1.1.85" evidence="5"/>
<name>A0A1E2UP23_9GAMM</name>
<feature type="binding site" evidence="5">
    <location>
        <begin position="142"/>
        <end position="146"/>
    </location>
    <ligand>
        <name>substrate</name>
    </ligand>
</feature>
<dbReference type="InterPro" id="IPR010076">
    <property type="entry name" value="BioH"/>
</dbReference>
<dbReference type="GO" id="GO:0005737">
    <property type="term" value="C:cytoplasm"/>
    <property type="evidence" value="ECO:0007669"/>
    <property type="project" value="UniProtKB-SubCell"/>
</dbReference>
<dbReference type="PANTHER" id="PTHR43194:SF5">
    <property type="entry name" value="PIMELOYL-[ACYL-CARRIER PROTEIN] METHYL ESTER ESTERASE"/>
    <property type="match status" value="1"/>
</dbReference>
<sequence>MKLGVETLGQGRELVMLHGWGMNSSVWYDFAQRLARHYRVTLIDLPGHGHTPYAGQEQLWSWAESCLEAAPQQAIWLGWSLGSMVTLEAVLQAPKRVSGVLVIAGMPRFVSAEDWPHAMKLKTLEQFIELLGDDMSRALERFLALQMLGSDLAVDVIRGLKTRLQERPDPDPEALQAGLELLKHCDLRERLKGISCPTSWIYGSRDTLAPSGASEILRQWLPEATTHTIARAAHTPFLSHPLETEKLVLESLEAMV</sequence>
<dbReference type="SUPFAM" id="SSF53474">
    <property type="entry name" value="alpha/beta-Hydrolases"/>
    <property type="match status" value="1"/>
</dbReference>
<evidence type="ECO:0000313" key="7">
    <source>
        <dbReference type="EMBL" id="ODB96510.1"/>
    </source>
</evidence>
<feature type="active site" evidence="5">
    <location>
        <position position="234"/>
    </location>
</feature>
<feature type="binding site" evidence="5">
    <location>
        <position position="20"/>
    </location>
    <ligand>
        <name>substrate</name>
    </ligand>
</feature>
<dbReference type="STRING" id="1818881.A3196_06910"/>
<proteinExistence type="inferred from homology"/>
<organism evidence="7 8">
    <name type="scientific">Candidatus Thiodiazotropha endoloripes</name>
    <dbReference type="NCBI Taxonomy" id="1818881"/>
    <lineage>
        <taxon>Bacteria</taxon>
        <taxon>Pseudomonadati</taxon>
        <taxon>Pseudomonadota</taxon>
        <taxon>Gammaproteobacteria</taxon>
        <taxon>Chromatiales</taxon>
        <taxon>Sedimenticolaceae</taxon>
        <taxon>Candidatus Thiodiazotropha</taxon>
    </lineage>
</organism>
<feature type="binding site" evidence="5">
    <location>
        <position position="234"/>
    </location>
    <ligand>
        <name>substrate</name>
    </ligand>
</feature>
<evidence type="ECO:0000256" key="1">
    <source>
        <dbReference type="ARBA" id="ARBA00022487"/>
    </source>
</evidence>
<dbReference type="Pfam" id="PF00561">
    <property type="entry name" value="Abhydrolase_1"/>
    <property type="match status" value="1"/>
</dbReference>
<dbReference type="InterPro" id="IPR029058">
    <property type="entry name" value="AB_hydrolase_fold"/>
</dbReference>
<evidence type="ECO:0000256" key="4">
    <source>
        <dbReference type="ARBA" id="ARBA00022801"/>
    </source>
</evidence>
<dbReference type="UniPathway" id="UPA00078"/>
<comment type="catalytic activity">
    <reaction evidence="5">
        <text>6-carboxyhexanoyl-[ACP] methyl ester + H2O = 6-carboxyhexanoyl-[ACP] + methanol + H(+)</text>
        <dbReference type="Rhea" id="RHEA:42700"/>
        <dbReference type="Rhea" id="RHEA-COMP:9955"/>
        <dbReference type="Rhea" id="RHEA-COMP:10186"/>
        <dbReference type="ChEBI" id="CHEBI:15377"/>
        <dbReference type="ChEBI" id="CHEBI:15378"/>
        <dbReference type="ChEBI" id="CHEBI:17790"/>
        <dbReference type="ChEBI" id="CHEBI:78846"/>
        <dbReference type="ChEBI" id="CHEBI:82735"/>
        <dbReference type="EC" id="3.1.1.85"/>
    </reaction>
</comment>
<feature type="domain" description="AB hydrolase-1" evidence="6">
    <location>
        <begin position="14"/>
        <end position="241"/>
    </location>
</feature>
<keyword evidence="2 5" id="KW-0963">Cytoplasm</keyword>
<feature type="active site" description="Nucleophile" evidence="5">
    <location>
        <position position="80"/>
    </location>
</feature>
<gene>
    <name evidence="5" type="primary">bioH</name>
    <name evidence="7" type="ORF">A3196_06910</name>
</gene>
<dbReference type="OrthoDB" id="9780744at2"/>
<dbReference type="NCBIfam" id="TIGR01738">
    <property type="entry name" value="bioH"/>
    <property type="match status" value="1"/>
</dbReference>
<keyword evidence="1 5" id="KW-0719">Serine esterase</keyword>
<keyword evidence="4 5" id="KW-0378">Hydrolase</keyword>
<dbReference type="AlphaFoldDB" id="A0A1E2UP23"/>
<comment type="subunit">
    <text evidence="5">Monomer.</text>
</comment>